<name>A0A7W8QLC9_9ACTN</name>
<feature type="transmembrane region" description="Helical" evidence="2">
    <location>
        <begin position="374"/>
        <end position="395"/>
    </location>
</feature>
<gene>
    <name evidence="5" type="ORF">HDA36_002670</name>
</gene>
<reference evidence="5 6" key="1">
    <citation type="submission" date="2020-08" db="EMBL/GenBank/DDBJ databases">
        <title>Sequencing the genomes of 1000 actinobacteria strains.</title>
        <authorList>
            <person name="Klenk H.-P."/>
        </authorList>
    </citation>
    <scope>NUCLEOTIDE SEQUENCE [LARGE SCALE GENOMIC DNA]</scope>
    <source>
        <strain evidence="5 6">DSM 44551</strain>
    </source>
</reference>
<feature type="region of interest" description="Disordered" evidence="1">
    <location>
        <begin position="309"/>
        <end position="373"/>
    </location>
</feature>
<keyword evidence="2" id="KW-1133">Transmembrane helix</keyword>
<dbReference type="EMBL" id="JACHDB010000001">
    <property type="protein sequence ID" value="MBB5432586.1"/>
    <property type="molecule type" value="Genomic_DNA"/>
</dbReference>
<dbReference type="NCBIfam" id="TIGR03934">
    <property type="entry name" value="TQXA_dom"/>
    <property type="match status" value="1"/>
</dbReference>
<keyword evidence="2" id="KW-0472">Membrane</keyword>
<keyword evidence="3" id="KW-0732">Signal</keyword>
<feature type="compositionally biased region" description="Basic and acidic residues" evidence="1">
    <location>
        <begin position="350"/>
        <end position="365"/>
    </location>
</feature>
<comment type="caution">
    <text evidence="5">The sequence shown here is derived from an EMBL/GenBank/DDBJ whole genome shotgun (WGS) entry which is preliminary data.</text>
</comment>
<feature type="compositionally biased region" description="Pro residues" evidence="1">
    <location>
        <begin position="333"/>
        <end position="346"/>
    </location>
</feature>
<dbReference type="AlphaFoldDB" id="A0A7W8QLC9"/>
<dbReference type="InterPro" id="IPR023849">
    <property type="entry name" value="TQXA_dom"/>
</dbReference>
<keyword evidence="6" id="KW-1185">Reference proteome</keyword>
<keyword evidence="2" id="KW-0812">Transmembrane</keyword>
<dbReference type="InterPro" id="IPR013552">
    <property type="entry name" value="Thioester_dom"/>
</dbReference>
<accession>A0A7W8QLC9</accession>
<protein>
    <submittedName>
        <fullName evidence="5">TQXA domain-containing protein</fullName>
    </submittedName>
</protein>
<proteinExistence type="predicted"/>
<feature type="chain" id="PRO_5038362292" evidence="3">
    <location>
        <begin position="41"/>
        <end position="406"/>
    </location>
</feature>
<dbReference type="Pfam" id="PF08341">
    <property type="entry name" value="TED"/>
    <property type="match status" value="1"/>
</dbReference>
<evidence type="ECO:0000313" key="6">
    <source>
        <dbReference type="Proteomes" id="UP000572635"/>
    </source>
</evidence>
<evidence type="ECO:0000256" key="2">
    <source>
        <dbReference type="SAM" id="Phobius"/>
    </source>
</evidence>
<evidence type="ECO:0000259" key="4">
    <source>
        <dbReference type="Pfam" id="PF08341"/>
    </source>
</evidence>
<sequence length="406" mass="41431">MIKTTPLPDSPRRGRRIAAVAAATTAAALAFGFSAAPALASGAKGEYVGNAVNGDKVTAADGTSIGTSLFNLKLEDGTLLQTYCIDYETSIRGGAKYQEDAWENYPGKGQFATPGKVNWILQNSFPKVDVASLAEASGVEGLTEEQAVAGTQAAIWHFSNNVKFGEERNDPKVYALYTHLVKQAQDQDVTEPDASLTIAPESAEGKAGETIGEFTVTTSADSVPLTLDAPEGVELVDVETGEAVETASNGDVFGFKVPEGTEAGEASVSGTVSATVDVGRLFKGVEGQPATQTLITADGKTTEVTAGAKVSWTAGGGEETPTPEPSEPEPSEPNEPSPSEPAPSPSTPADKPDDKPAPGKDEDKGGGLPVTGGALAGLVGAAVAAVAGGGAAMYLSRKRRSASDES</sequence>
<evidence type="ECO:0000313" key="5">
    <source>
        <dbReference type="EMBL" id="MBB5432586.1"/>
    </source>
</evidence>
<evidence type="ECO:0000256" key="3">
    <source>
        <dbReference type="SAM" id="SignalP"/>
    </source>
</evidence>
<feature type="signal peptide" evidence="3">
    <location>
        <begin position="1"/>
        <end position="40"/>
    </location>
</feature>
<dbReference type="PROSITE" id="PS51318">
    <property type="entry name" value="TAT"/>
    <property type="match status" value="1"/>
</dbReference>
<dbReference type="Gene3D" id="1.10.150.480">
    <property type="match status" value="1"/>
</dbReference>
<dbReference type="InterPro" id="IPR006311">
    <property type="entry name" value="TAT_signal"/>
</dbReference>
<dbReference type="Proteomes" id="UP000572635">
    <property type="component" value="Unassembled WGS sequence"/>
</dbReference>
<evidence type="ECO:0000256" key="1">
    <source>
        <dbReference type="SAM" id="MobiDB-lite"/>
    </source>
</evidence>
<organism evidence="5 6">
    <name type="scientific">Nocardiopsis composta</name>
    <dbReference type="NCBI Taxonomy" id="157465"/>
    <lineage>
        <taxon>Bacteria</taxon>
        <taxon>Bacillati</taxon>
        <taxon>Actinomycetota</taxon>
        <taxon>Actinomycetes</taxon>
        <taxon>Streptosporangiales</taxon>
        <taxon>Nocardiopsidaceae</taxon>
        <taxon>Nocardiopsis</taxon>
    </lineage>
</organism>
<feature type="domain" description="Thioester" evidence="4">
    <location>
        <begin position="82"/>
        <end position="185"/>
    </location>
</feature>